<proteinExistence type="predicted"/>
<dbReference type="Pfam" id="PF15162">
    <property type="entry name" value="SCRE"/>
    <property type="match status" value="1"/>
</dbReference>
<dbReference type="RefSeq" id="XP_072854041.1">
    <property type="nucleotide sequence ID" value="XM_072997940.1"/>
</dbReference>
<keyword evidence="1" id="KW-0472">Membrane</keyword>
<gene>
    <name evidence="3" type="primary">C4H1orf146</name>
</gene>
<keyword evidence="2" id="KW-1185">Reference proteome</keyword>
<dbReference type="PANTHER" id="PTHR31408">
    <property type="entry name" value="HYPOTHETICAL PROTEIN LOC689986"/>
    <property type="match status" value="1"/>
</dbReference>
<evidence type="ECO:0000256" key="1">
    <source>
        <dbReference type="SAM" id="Phobius"/>
    </source>
</evidence>
<organism evidence="2 3">
    <name type="scientific">Pogona vitticeps</name>
    <name type="common">central bearded dragon</name>
    <dbReference type="NCBI Taxonomy" id="103695"/>
    <lineage>
        <taxon>Eukaryota</taxon>
        <taxon>Metazoa</taxon>
        <taxon>Chordata</taxon>
        <taxon>Craniata</taxon>
        <taxon>Vertebrata</taxon>
        <taxon>Euteleostomi</taxon>
        <taxon>Lepidosauria</taxon>
        <taxon>Squamata</taxon>
        <taxon>Bifurcata</taxon>
        <taxon>Unidentata</taxon>
        <taxon>Episquamata</taxon>
        <taxon>Toxicofera</taxon>
        <taxon>Iguania</taxon>
        <taxon>Acrodonta</taxon>
        <taxon>Agamidae</taxon>
        <taxon>Amphibolurinae</taxon>
        <taxon>Pogona</taxon>
    </lineage>
</organism>
<dbReference type="InterPro" id="IPR027857">
    <property type="entry name" value="SCRE"/>
</dbReference>
<evidence type="ECO:0000313" key="3">
    <source>
        <dbReference type="RefSeq" id="XP_072854041.1"/>
    </source>
</evidence>
<dbReference type="PANTHER" id="PTHR31408:SF2">
    <property type="entry name" value="PROTEIN SPO16 HOMOLOG"/>
    <property type="match status" value="1"/>
</dbReference>
<keyword evidence="1" id="KW-1133">Transmembrane helix</keyword>
<protein>
    <submittedName>
        <fullName evidence="3">Protein SPO16 homolog</fullName>
    </submittedName>
</protein>
<name>A0ABM5G8S1_9SAUR</name>
<keyword evidence="1" id="KW-0812">Transmembrane</keyword>
<accession>A0ABM5G8S1</accession>
<feature type="transmembrane region" description="Helical" evidence="1">
    <location>
        <begin position="49"/>
        <end position="69"/>
    </location>
</feature>
<reference evidence="3" key="1">
    <citation type="submission" date="2025-08" db="UniProtKB">
        <authorList>
            <consortium name="RefSeq"/>
        </authorList>
    </citation>
    <scope>IDENTIFICATION</scope>
</reference>
<evidence type="ECO:0000313" key="2">
    <source>
        <dbReference type="Proteomes" id="UP001652642"/>
    </source>
</evidence>
<dbReference type="GeneID" id="110086308"/>
<sequence length="181" mass="20926">MSENNRQEKTQWITTVIISSSLQGHEISTSLQNQRHRVRYSDSVEDGSIIFSVSGVAFLLSNAQGLFFTDRELFFEKIKKFMTIHRNGFLLLSAARHGPKEWDMMFKVQQRFLGSNLRLIPVHNTAEAVKLMLTIAKTSSKPHLDNIRYRMLMAKAQIVEQSSVWKMLHQRQLECTLINTT</sequence>
<dbReference type="Proteomes" id="UP001652642">
    <property type="component" value="Chromosome 4"/>
</dbReference>